<dbReference type="AlphaFoldDB" id="X1PN07"/>
<dbReference type="PANTHER" id="PTHR43713">
    <property type="entry name" value="GLUTAMATE-1-SEMIALDEHYDE 2,1-AMINOMUTASE"/>
    <property type="match status" value="1"/>
</dbReference>
<proteinExistence type="predicted"/>
<reference evidence="2" key="1">
    <citation type="journal article" date="2014" name="Front. Microbiol.">
        <title>High frequency of phylogenetically diverse reductive dehalogenase-homologous genes in deep subseafloor sedimentary metagenomes.</title>
        <authorList>
            <person name="Kawai M."/>
            <person name="Futagami T."/>
            <person name="Toyoda A."/>
            <person name="Takaki Y."/>
            <person name="Nishi S."/>
            <person name="Hori S."/>
            <person name="Arai W."/>
            <person name="Tsubouchi T."/>
            <person name="Morono Y."/>
            <person name="Uchiyama I."/>
            <person name="Ito T."/>
            <person name="Fujiyama A."/>
            <person name="Inagaki F."/>
            <person name="Takami H."/>
        </authorList>
    </citation>
    <scope>NUCLEOTIDE SEQUENCE</scope>
    <source>
        <strain evidence="2">Expedition CK06-06</strain>
    </source>
</reference>
<dbReference type="Pfam" id="PF00202">
    <property type="entry name" value="Aminotran_3"/>
    <property type="match status" value="1"/>
</dbReference>
<evidence type="ECO:0000313" key="2">
    <source>
        <dbReference type="EMBL" id="GAI57228.1"/>
    </source>
</evidence>
<dbReference type="GO" id="GO:0030170">
    <property type="term" value="F:pyridoxal phosphate binding"/>
    <property type="evidence" value="ECO:0007669"/>
    <property type="project" value="InterPro"/>
</dbReference>
<organism evidence="2">
    <name type="scientific">marine sediment metagenome</name>
    <dbReference type="NCBI Taxonomy" id="412755"/>
    <lineage>
        <taxon>unclassified sequences</taxon>
        <taxon>metagenomes</taxon>
        <taxon>ecological metagenomes</taxon>
    </lineage>
</organism>
<dbReference type="SUPFAM" id="SSF53383">
    <property type="entry name" value="PLP-dependent transferases"/>
    <property type="match status" value="1"/>
</dbReference>
<dbReference type="EMBL" id="BARV01038103">
    <property type="protein sequence ID" value="GAI57228.1"/>
    <property type="molecule type" value="Genomic_DNA"/>
</dbReference>
<gene>
    <name evidence="2" type="ORF">S06H3_58792</name>
</gene>
<accession>X1PN07</accession>
<dbReference type="InterPro" id="IPR015424">
    <property type="entry name" value="PyrdxlP-dep_Trfase"/>
</dbReference>
<dbReference type="PANTHER" id="PTHR43713:SF3">
    <property type="entry name" value="GLUTAMATE-1-SEMIALDEHYDE 2,1-AMINOMUTASE 1, CHLOROPLASTIC-RELATED"/>
    <property type="match status" value="1"/>
</dbReference>
<dbReference type="InterPro" id="IPR015421">
    <property type="entry name" value="PyrdxlP-dep_Trfase_major"/>
</dbReference>
<dbReference type="GO" id="GO:0008483">
    <property type="term" value="F:transaminase activity"/>
    <property type="evidence" value="ECO:0007669"/>
    <property type="project" value="InterPro"/>
</dbReference>
<sequence length="208" mass="22488">LVKAIIPSAERVEFVACGNEASMLTLRLGRVFTGRKKILKFEEHFHGWNDQLAPPDSAGVLPEDNLINTITIPANDLNRVEEELMKREHAVLITEAGGGHMGGQIPLEKDFVQALPELAHRYGTLWVLDEVVTGFRELTGSWQSLVALKPDLTTLGKAIGGGLTVGAVVGRADIMDAFNPSRPIQPAFPLALLCCHSQEVGFSVPSAT</sequence>
<protein>
    <submittedName>
        <fullName evidence="2">Uncharacterized protein</fullName>
    </submittedName>
</protein>
<feature type="non-terminal residue" evidence="2">
    <location>
        <position position="1"/>
    </location>
</feature>
<comment type="cofactor">
    <cofactor evidence="1">
        <name>pyridoxal 5'-phosphate</name>
        <dbReference type="ChEBI" id="CHEBI:597326"/>
    </cofactor>
</comment>
<dbReference type="InterPro" id="IPR005814">
    <property type="entry name" value="Aminotrans_3"/>
</dbReference>
<name>X1PN07_9ZZZZ</name>
<dbReference type="Gene3D" id="3.40.640.10">
    <property type="entry name" value="Type I PLP-dependent aspartate aminotransferase-like (Major domain)"/>
    <property type="match status" value="1"/>
</dbReference>
<evidence type="ECO:0000256" key="1">
    <source>
        <dbReference type="ARBA" id="ARBA00001933"/>
    </source>
</evidence>
<comment type="caution">
    <text evidence="2">The sequence shown here is derived from an EMBL/GenBank/DDBJ whole genome shotgun (WGS) entry which is preliminary data.</text>
</comment>
<feature type="non-terminal residue" evidence="2">
    <location>
        <position position="208"/>
    </location>
</feature>